<keyword evidence="1" id="KW-0812">Transmembrane</keyword>
<evidence type="ECO:0000313" key="4">
    <source>
        <dbReference type="Proteomes" id="UP000256877"/>
    </source>
</evidence>
<protein>
    <recommendedName>
        <fullName evidence="6">YbhB/YbcL family Raf kinase inhibitor-like protein</fullName>
    </recommendedName>
</protein>
<evidence type="ECO:0000256" key="1">
    <source>
        <dbReference type="SAM" id="Phobius"/>
    </source>
</evidence>
<accession>A0A371QWN7</accession>
<comment type="caution">
    <text evidence="2">The sequence shown here is derived from an EMBL/GenBank/DDBJ whole genome shotgun (WGS) entry which is preliminary data.</text>
</comment>
<keyword evidence="1" id="KW-0472">Membrane</keyword>
<dbReference type="EMBL" id="NMUF01000010">
    <property type="protein sequence ID" value="RFA99130.1"/>
    <property type="molecule type" value="Genomic_DNA"/>
</dbReference>
<name>A0A371QWN7_9CREN</name>
<dbReference type="Proteomes" id="UP000257123">
    <property type="component" value="Unassembled WGS sequence"/>
</dbReference>
<evidence type="ECO:0000313" key="3">
    <source>
        <dbReference type="EMBL" id="RFA99130.1"/>
    </source>
</evidence>
<dbReference type="SUPFAM" id="SSF49777">
    <property type="entry name" value="PEBP-like"/>
    <property type="match status" value="1"/>
</dbReference>
<dbReference type="EMBL" id="NMUE01000031">
    <property type="protein sequence ID" value="RFA94836.1"/>
    <property type="molecule type" value="Genomic_DNA"/>
</dbReference>
<evidence type="ECO:0000313" key="2">
    <source>
        <dbReference type="EMBL" id="RFA94836.1"/>
    </source>
</evidence>
<dbReference type="InterPro" id="IPR008914">
    <property type="entry name" value="PEBP"/>
</dbReference>
<evidence type="ECO:0000313" key="5">
    <source>
        <dbReference type="Proteomes" id="UP000257123"/>
    </source>
</evidence>
<reference evidence="4 5" key="1">
    <citation type="submission" date="2017-07" db="EMBL/GenBank/DDBJ databases">
        <title>Draft genome sequence of aerobic hyperthermophilic archaea, Pyrobaculum aerophilum YKB31 and YKB32.</title>
        <authorList>
            <person name="Mochizuki T."/>
            <person name="Berliner A.J."/>
            <person name="Yoshida-Takashima Y."/>
            <person name="Takaki Y."/>
            <person name="Nunoura T."/>
            <person name="Takai K."/>
        </authorList>
    </citation>
    <scope>NUCLEOTIDE SEQUENCE [LARGE SCALE GENOMIC DNA]</scope>
    <source>
        <strain evidence="2 5">YKB31</strain>
        <strain evidence="3 4">YKB32</strain>
    </source>
</reference>
<dbReference type="RefSeq" id="WP_116421502.1">
    <property type="nucleotide sequence ID" value="NZ_NMUE01000031.1"/>
</dbReference>
<dbReference type="InterPro" id="IPR005247">
    <property type="entry name" value="YbhB_YbcL/LppC-like"/>
</dbReference>
<organism evidence="2 5">
    <name type="scientific">Pyrobaculum aerophilum</name>
    <dbReference type="NCBI Taxonomy" id="13773"/>
    <lineage>
        <taxon>Archaea</taxon>
        <taxon>Thermoproteota</taxon>
        <taxon>Thermoprotei</taxon>
        <taxon>Thermoproteales</taxon>
        <taxon>Thermoproteaceae</taxon>
        <taxon>Pyrobaculum</taxon>
    </lineage>
</organism>
<keyword evidence="1" id="KW-1133">Transmembrane helix</keyword>
<gene>
    <name evidence="2" type="ORF">CGL51_09135</name>
    <name evidence="3" type="ORF">CGL52_05320</name>
</gene>
<dbReference type="CDD" id="cd00865">
    <property type="entry name" value="PEBP_bact_arch"/>
    <property type="match status" value="1"/>
</dbReference>
<sequence>MKKPSLLIVVIAAIAILAYLGLYQRKEAARVLAYELNLPELKGVRIYASEELDKKYTCNGENVNPAIYLPEKGIYAVIVENPDAPGGTWFHWGIVVWNADVIPEGLPKALQGDYYFQTYNDFYYHGYIVGGIKGVGYDGPCPPPGHGYHRYYFQVFKLKNRPPPVKDKDELINF</sequence>
<dbReference type="InterPro" id="IPR036610">
    <property type="entry name" value="PEBP-like_sf"/>
</dbReference>
<feature type="transmembrane region" description="Helical" evidence="1">
    <location>
        <begin position="6"/>
        <end position="23"/>
    </location>
</feature>
<dbReference type="Pfam" id="PF01161">
    <property type="entry name" value="PBP"/>
    <property type="match status" value="1"/>
</dbReference>
<dbReference type="Proteomes" id="UP000256877">
    <property type="component" value="Unassembled WGS sequence"/>
</dbReference>
<evidence type="ECO:0008006" key="6">
    <source>
        <dbReference type="Google" id="ProtNLM"/>
    </source>
</evidence>
<dbReference type="AlphaFoldDB" id="A0A371QWN7"/>
<dbReference type="Gene3D" id="3.90.280.10">
    <property type="entry name" value="PEBP-like"/>
    <property type="match status" value="1"/>
</dbReference>
<proteinExistence type="predicted"/>
<dbReference type="OrthoDB" id="28720at2157"/>